<proteinExistence type="inferred from homology"/>
<evidence type="ECO:0000256" key="7">
    <source>
        <dbReference type="ARBA" id="ARBA00023136"/>
    </source>
</evidence>
<dbReference type="PROSITE" id="PS50850">
    <property type="entry name" value="MFS"/>
    <property type="match status" value="1"/>
</dbReference>
<evidence type="ECO:0000256" key="3">
    <source>
        <dbReference type="ARBA" id="ARBA00022448"/>
    </source>
</evidence>
<accession>A0ABQ6AB17</accession>
<evidence type="ECO:0000259" key="9">
    <source>
        <dbReference type="PROSITE" id="PS50850"/>
    </source>
</evidence>
<evidence type="ECO:0000313" key="11">
    <source>
        <dbReference type="Proteomes" id="UP001156641"/>
    </source>
</evidence>
<feature type="transmembrane region" description="Helical" evidence="8">
    <location>
        <begin position="232"/>
        <end position="250"/>
    </location>
</feature>
<sequence length="520" mass="55661">MIVPSTVPLRTRVAVGGALIGAFMAILNIQVVNTSLPDIQGGIGTGLDNGGWISTAYLVGEITVIPLSGWLSEVFSLRRYLIGSTVMFLLFSVACGLATNFPEMVTLRAIQGFSGGVLIPLALMCVITLLPEHVRPIGFAGSALSATFAPAIGPSIGGLITDVYGWRYIFFLNLVPGAVMLSALIWGLAPAPMQLKKFAKGDWLGIVSMGLGLGTLQVVLEEGNKDDWFGSSFITRLSIISAVSLSLFLFQELRPGNKAPLLNLRLFARRNFALSSICNTLLGFVLYAAVYLIPIYLAEAHGYGARQTGMVMAWIGLPQLLIIPFMPYLMRLFDSRRLLLTGFILFAISSFMNMHLGPDDSGPQLLIPNIIRAVGQALVFPPITQIVTAGIPFRDAGSASSLFNMLRNLGGAIGIAVVQTFVTNREKFHSAIIMPHISLLNPATRQRLGLLQHYFATRGMVAPQSARHAAILALGRSVQAQSFYLAYGDAFAMLGTGMVAASAVALFLHKPSGRAAPGAH</sequence>
<dbReference type="InterPro" id="IPR020846">
    <property type="entry name" value="MFS_dom"/>
</dbReference>
<dbReference type="Gene3D" id="1.20.1250.20">
    <property type="entry name" value="MFS general substrate transporter like domains"/>
    <property type="match status" value="1"/>
</dbReference>
<keyword evidence="7 8" id="KW-0472">Membrane</keyword>
<protein>
    <submittedName>
        <fullName evidence="10">EmrB/QacA family drug resistance transporter</fullName>
    </submittedName>
</protein>
<keyword evidence="4" id="KW-1003">Cell membrane</keyword>
<name>A0ABQ6AB17_9PROT</name>
<organism evidence="10 11">
    <name type="scientific">Acidocella aquatica</name>
    <dbReference type="NCBI Taxonomy" id="1922313"/>
    <lineage>
        <taxon>Bacteria</taxon>
        <taxon>Pseudomonadati</taxon>
        <taxon>Pseudomonadota</taxon>
        <taxon>Alphaproteobacteria</taxon>
        <taxon>Acetobacterales</taxon>
        <taxon>Acidocellaceae</taxon>
        <taxon>Acidocella</taxon>
    </lineage>
</organism>
<feature type="transmembrane region" description="Helical" evidence="8">
    <location>
        <begin position="113"/>
        <end position="130"/>
    </location>
</feature>
<dbReference type="PANTHER" id="PTHR42718:SF9">
    <property type="entry name" value="MAJOR FACILITATOR SUPERFAMILY MULTIDRUG TRANSPORTER MFSC"/>
    <property type="match status" value="1"/>
</dbReference>
<feature type="transmembrane region" description="Helical" evidence="8">
    <location>
        <begin position="80"/>
        <end position="101"/>
    </location>
</feature>
<keyword evidence="5 8" id="KW-0812">Transmembrane</keyword>
<dbReference type="NCBIfam" id="TIGR00711">
    <property type="entry name" value="efflux_EmrB"/>
    <property type="match status" value="1"/>
</dbReference>
<keyword evidence="3" id="KW-0813">Transport</keyword>
<dbReference type="PANTHER" id="PTHR42718">
    <property type="entry name" value="MAJOR FACILITATOR SUPERFAMILY MULTIDRUG TRANSPORTER MFSC"/>
    <property type="match status" value="1"/>
</dbReference>
<dbReference type="SUPFAM" id="SSF103473">
    <property type="entry name" value="MFS general substrate transporter"/>
    <property type="match status" value="1"/>
</dbReference>
<comment type="similarity">
    <text evidence="2">Belongs to the major facilitator superfamily. EmrB family.</text>
</comment>
<feature type="transmembrane region" description="Helical" evidence="8">
    <location>
        <begin position="12"/>
        <end position="32"/>
    </location>
</feature>
<dbReference type="InterPro" id="IPR036259">
    <property type="entry name" value="MFS_trans_sf"/>
</dbReference>
<feature type="transmembrane region" description="Helical" evidence="8">
    <location>
        <begin position="309"/>
        <end position="326"/>
    </location>
</feature>
<evidence type="ECO:0000256" key="2">
    <source>
        <dbReference type="ARBA" id="ARBA00008537"/>
    </source>
</evidence>
<keyword evidence="11" id="KW-1185">Reference proteome</keyword>
<feature type="transmembrane region" description="Helical" evidence="8">
    <location>
        <begin position="201"/>
        <end position="220"/>
    </location>
</feature>
<feature type="transmembrane region" description="Helical" evidence="8">
    <location>
        <begin position="271"/>
        <end position="297"/>
    </location>
</feature>
<feature type="transmembrane region" description="Helical" evidence="8">
    <location>
        <begin position="52"/>
        <end position="71"/>
    </location>
</feature>
<evidence type="ECO:0000256" key="5">
    <source>
        <dbReference type="ARBA" id="ARBA00022692"/>
    </source>
</evidence>
<evidence type="ECO:0000256" key="6">
    <source>
        <dbReference type="ARBA" id="ARBA00022989"/>
    </source>
</evidence>
<feature type="transmembrane region" description="Helical" evidence="8">
    <location>
        <begin position="338"/>
        <end position="356"/>
    </location>
</feature>
<evidence type="ECO:0000256" key="8">
    <source>
        <dbReference type="SAM" id="Phobius"/>
    </source>
</evidence>
<keyword evidence="6 8" id="KW-1133">Transmembrane helix</keyword>
<dbReference type="InterPro" id="IPR011701">
    <property type="entry name" value="MFS"/>
</dbReference>
<dbReference type="EMBL" id="BSOS01000067">
    <property type="protein sequence ID" value="GLR67777.1"/>
    <property type="molecule type" value="Genomic_DNA"/>
</dbReference>
<evidence type="ECO:0000256" key="4">
    <source>
        <dbReference type="ARBA" id="ARBA00022475"/>
    </source>
</evidence>
<comment type="caution">
    <text evidence="10">The sequence shown here is derived from an EMBL/GenBank/DDBJ whole genome shotgun (WGS) entry which is preliminary data.</text>
</comment>
<dbReference type="CDD" id="cd17503">
    <property type="entry name" value="MFS_LmrB_MDR_like"/>
    <property type="match status" value="1"/>
</dbReference>
<comment type="subcellular location">
    <subcellularLocation>
        <location evidence="1">Cell membrane</location>
        <topology evidence="1">Multi-pass membrane protein</topology>
    </subcellularLocation>
</comment>
<dbReference type="Pfam" id="PF07690">
    <property type="entry name" value="MFS_1"/>
    <property type="match status" value="1"/>
</dbReference>
<reference evidence="11" key="1">
    <citation type="journal article" date="2019" name="Int. J. Syst. Evol. Microbiol.">
        <title>The Global Catalogue of Microorganisms (GCM) 10K type strain sequencing project: providing services to taxonomists for standard genome sequencing and annotation.</title>
        <authorList>
            <consortium name="The Broad Institute Genomics Platform"/>
            <consortium name="The Broad Institute Genome Sequencing Center for Infectious Disease"/>
            <person name="Wu L."/>
            <person name="Ma J."/>
        </authorList>
    </citation>
    <scope>NUCLEOTIDE SEQUENCE [LARGE SCALE GENOMIC DNA]</scope>
    <source>
        <strain evidence="11">NBRC 112502</strain>
    </source>
</reference>
<evidence type="ECO:0000313" key="10">
    <source>
        <dbReference type="EMBL" id="GLR67777.1"/>
    </source>
</evidence>
<feature type="transmembrane region" description="Helical" evidence="8">
    <location>
        <begin position="484"/>
        <end position="508"/>
    </location>
</feature>
<dbReference type="Proteomes" id="UP001156641">
    <property type="component" value="Unassembled WGS sequence"/>
</dbReference>
<evidence type="ECO:0000256" key="1">
    <source>
        <dbReference type="ARBA" id="ARBA00004651"/>
    </source>
</evidence>
<dbReference type="PRINTS" id="PR01036">
    <property type="entry name" value="TCRTETB"/>
</dbReference>
<gene>
    <name evidence="10" type="ORF">GCM10010909_24580</name>
</gene>
<feature type="transmembrane region" description="Helical" evidence="8">
    <location>
        <begin position="166"/>
        <end position="189"/>
    </location>
</feature>
<feature type="transmembrane region" description="Helical" evidence="8">
    <location>
        <begin position="137"/>
        <end position="160"/>
    </location>
</feature>
<dbReference type="InterPro" id="IPR004638">
    <property type="entry name" value="EmrB-like"/>
</dbReference>
<feature type="domain" description="Major facilitator superfamily (MFS) profile" evidence="9">
    <location>
        <begin position="14"/>
        <end position="513"/>
    </location>
</feature>